<dbReference type="InterPro" id="IPR035965">
    <property type="entry name" value="PAS-like_dom_sf"/>
</dbReference>
<reference evidence="5" key="1">
    <citation type="journal article" date="2019" name="Int. J. Syst. Evol. Microbiol.">
        <title>The Global Catalogue of Microorganisms (GCM) 10K type strain sequencing project: providing services to taxonomists for standard genome sequencing and annotation.</title>
        <authorList>
            <consortium name="The Broad Institute Genomics Platform"/>
            <consortium name="The Broad Institute Genome Sequencing Center for Infectious Disease"/>
            <person name="Wu L."/>
            <person name="Ma J."/>
        </authorList>
    </citation>
    <scope>NUCLEOTIDE SEQUENCE [LARGE SCALE GENOMIC DNA]</scope>
    <source>
        <strain evidence="5">CGMCC 4.7330</strain>
    </source>
</reference>
<sequence length="416" mass="44013">MDGSGGAALARIWWQALATGGVAPGGGPGGPMMLPGLVTQLEEALAAETFDAGAGSRVGAALWGAGLTHPGVPVISAQVLHGLADASPHPDAHRRLAGLLAALGQGHQVQRGRSAAAGEEHDDQDTRFRVLFDNAAVAIAIGDTDGVLLEANRALADMIGIKPNDLRGISVYDFAHPDDRDRIRTLLYEQLVPTGEGTVTLDQRLVRADGSVGWMAFAITFVRGAGGRPDYLLAVGADVTERHLLQQELHHQARHDSLTGLPNRRYLLEHIEHLITTAGNDDRVGLCFADLDHFKQVNDHYGHSAGDRVLVAVADRIAETLQPDGSFVCRLGGDEFLALIPPPADEIQVAAVANRLLTALSEPVVVDDVPLDISASIGVVVTPLEHADAESLLHAADTSLHAAKRDSKGQWVMQSE</sequence>
<comment type="caution">
    <text evidence="4">The sequence shown here is derived from an EMBL/GenBank/DDBJ whole genome shotgun (WGS) entry which is preliminary data.</text>
</comment>
<dbReference type="PROSITE" id="PS50887">
    <property type="entry name" value="GGDEF"/>
    <property type="match status" value="1"/>
</dbReference>
<dbReference type="PANTHER" id="PTHR44757:SF2">
    <property type="entry name" value="BIOFILM ARCHITECTURE MAINTENANCE PROTEIN MBAA"/>
    <property type="match status" value="1"/>
</dbReference>
<dbReference type="InterPro" id="IPR029787">
    <property type="entry name" value="Nucleotide_cyclase"/>
</dbReference>
<evidence type="ECO:0000259" key="2">
    <source>
        <dbReference type="PROSITE" id="PS50113"/>
    </source>
</evidence>
<keyword evidence="4" id="KW-0808">Transferase</keyword>
<gene>
    <name evidence="4" type="ORF">ACFO0B_10780</name>
</gene>
<organism evidence="4 5">
    <name type="scientific">Nocardia jiangsuensis</name>
    <dbReference type="NCBI Taxonomy" id="1691563"/>
    <lineage>
        <taxon>Bacteria</taxon>
        <taxon>Bacillati</taxon>
        <taxon>Actinomycetota</taxon>
        <taxon>Actinomycetes</taxon>
        <taxon>Mycobacteriales</taxon>
        <taxon>Nocardiaceae</taxon>
        <taxon>Nocardia</taxon>
    </lineage>
</organism>
<dbReference type="Gene3D" id="3.30.70.270">
    <property type="match status" value="1"/>
</dbReference>
<protein>
    <submittedName>
        <fullName evidence="4">Diguanylate cyclase domain-containing protein</fullName>
        <ecNumber evidence="4">2.7.7.65</ecNumber>
    </submittedName>
</protein>
<dbReference type="InterPro" id="IPR013656">
    <property type="entry name" value="PAS_4"/>
</dbReference>
<dbReference type="InterPro" id="IPR043128">
    <property type="entry name" value="Rev_trsase/Diguanyl_cyclase"/>
</dbReference>
<dbReference type="InterPro" id="IPR052155">
    <property type="entry name" value="Biofilm_reg_signaling"/>
</dbReference>
<name>A0ABV8DRZ4_9NOCA</name>
<keyword evidence="4" id="KW-0548">Nucleotidyltransferase</keyword>
<keyword evidence="5" id="KW-1185">Reference proteome</keyword>
<dbReference type="Pfam" id="PF00990">
    <property type="entry name" value="GGDEF"/>
    <property type="match status" value="1"/>
</dbReference>
<dbReference type="SMART" id="SM00267">
    <property type="entry name" value="GGDEF"/>
    <property type="match status" value="1"/>
</dbReference>
<proteinExistence type="predicted"/>
<dbReference type="EMBL" id="JBHSAX010000009">
    <property type="protein sequence ID" value="MFC3962469.1"/>
    <property type="molecule type" value="Genomic_DNA"/>
</dbReference>
<dbReference type="SMART" id="SM00086">
    <property type="entry name" value="PAC"/>
    <property type="match status" value="1"/>
</dbReference>
<dbReference type="EC" id="2.7.7.65" evidence="4"/>
<dbReference type="CDD" id="cd00130">
    <property type="entry name" value="PAS"/>
    <property type="match status" value="1"/>
</dbReference>
<evidence type="ECO:0000313" key="4">
    <source>
        <dbReference type="EMBL" id="MFC3962469.1"/>
    </source>
</evidence>
<dbReference type="SMART" id="SM00091">
    <property type="entry name" value="PAS"/>
    <property type="match status" value="1"/>
</dbReference>
<evidence type="ECO:0000259" key="3">
    <source>
        <dbReference type="PROSITE" id="PS50887"/>
    </source>
</evidence>
<dbReference type="NCBIfam" id="TIGR00229">
    <property type="entry name" value="sensory_box"/>
    <property type="match status" value="1"/>
</dbReference>
<dbReference type="SUPFAM" id="SSF55073">
    <property type="entry name" value="Nucleotide cyclase"/>
    <property type="match status" value="1"/>
</dbReference>
<dbReference type="PANTHER" id="PTHR44757">
    <property type="entry name" value="DIGUANYLATE CYCLASE DGCP"/>
    <property type="match status" value="1"/>
</dbReference>
<dbReference type="Proteomes" id="UP001595696">
    <property type="component" value="Unassembled WGS sequence"/>
</dbReference>
<dbReference type="GO" id="GO:0052621">
    <property type="term" value="F:diguanylate cyclase activity"/>
    <property type="evidence" value="ECO:0007669"/>
    <property type="project" value="UniProtKB-EC"/>
</dbReference>
<dbReference type="PROSITE" id="PS50112">
    <property type="entry name" value="PAS"/>
    <property type="match status" value="1"/>
</dbReference>
<feature type="domain" description="PAC" evidence="2">
    <location>
        <begin position="199"/>
        <end position="251"/>
    </location>
</feature>
<feature type="domain" description="PAS" evidence="1">
    <location>
        <begin position="124"/>
        <end position="195"/>
    </location>
</feature>
<dbReference type="InterPro" id="IPR000160">
    <property type="entry name" value="GGDEF_dom"/>
</dbReference>
<dbReference type="RefSeq" id="WP_378612242.1">
    <property type="nucleotide sequence ID" value="NZ_JBHSAX010000009.1"/>
</dbReference>
<dbReference type="InterPro" id="IPR001610">
    <property type="entry name" value="PAC"/>
</dbReference>
<dbReference type="Pfam" id="PF08448">
    <property type="entry name" value="PAS_4"/>
    <property type="match status" value="1"/>
</dbReference>
<evidence type="ECO:0000259" key="1">
    <source>
        <dbReference type="PROSITE" id="PS50112"/>
    </source>
</evidence>
<dbReference type="InterPro" id="IPR000014">
    <property type="entry name" value="PAS"/>
</dbReference>
<dbReference type="SUPFAM" id="SSF55785">
    <property type="entry name" value="PYP-like sensor domain (PAS domain)"/>
    <property type="match status" value="1"/>
</dbReference>
<dbReference type="CDD" id="cd01949">
    <property type="entry name" value="GGDEF"/>
    <property type="match status" value="1"/>
</dbReference>
<evidence type="ECO:0000313" key="5">
    <source>
        <dbReference type="Proteomes" id="UP001595696"/>
    </source>
</evidence>
<dbReference type="PROSITE" id="PS50113">
    <property type="entry name" value="PAC"/>
    <property type="match status" value="1"/>
</dbReference>
<dbReference type="NCBIfam" id="TIGR00254">
    <property type="entry name" value="GGDEF"/>
    <property type="match status" value="1"/>
</dbReference>
<feature type="domain" description="GGDEF" evidence="3">
    <location>
        <begin position="282"/>
        <end position="416"/>
    </location>
</feature>
<accession>A0ABV8DRZ4</accession>
<dbReference type="Gene3D" id="3.30.450.20">
    <property type="entry name" value="PAS domain"/>
    <property type="match status" value="1"/>
</dbReference>
<dbReference type="InterPro" id="IPR000700">
    <property type="entry name" value="PAS-assoc_C"/>
</dbReference>